<feature type="region of interest" description="Disordered" evidence="3">
    <location>
        <begin position="1006"/>
        <end position="1060"/>
    </location>
</feature>
<reference evidence="5 6" key="1">
    <citation type="submission" date="2024-05" db="EMBL/GenBank/DDBJ databases">
        <authorList>
            <person name="Wallberg A."/>
        </authorList>
    </citation>
    <scope>NUCLEOTIDE SEQUENCE [LARGE SCALE GENOMIC DNA]</scope>
</reference>
<proteinExistence type="predicted"/>
<evidence type="ECO:0000256" key="1">
    <source>
        <dbReference type="ARBA" id="ARBA00004132"/>
    </source>
</evidence>
<dbReference type="PROSITE" id="PS50211">
    <property type="entry name" value="DENN"/>
    <property type="match status" value="1"/>
</dbReference>
<feature type="compositionally biased region" description="Low complexity" evidence="3">
    <location>
        <begin position="1322"/>
        <end position="1337"/>
    </location>
</feature>
<dbReference type="GO" id="GO:1901981">
    <property type="term" value="F:phosphatidylinositol phosphate binding"/>
    <property type="evidence" value="ECO:0007669"/>
    <property type="project" value="TreeGrafter"/>
</dbReference>
<feature type="compositionally biased region" description="Polar residues" evidence="3">
    <location>
        <begin position="1308"/>
        <end position="1321"/>
    </location>
</feature>
<dbReference type="Pfam" id="PF02141">
    <property type="entry name" value="DENN"/>
    <property type="match status" value="1"/>
</dbReference>
<dbReference type="GO" id="GO:0032456">
    <property type="term" value="P:endocytic recycling"/>
    <property type="evidence" value="ECO:0007669"/>
    <property type="project" value="TreeGrafter"/>
</dbReference>
<dbReference type="InterPro" id="IPR043153">
    <property type="entry name" value="DENN_C"/>
</dbReference>
<dbReference type="InterPro" id="IPR005113">
    <property type="entry name" value="uDENN_dom"/>
</dbReference>
<dbReference type="EMBL" id="CAXKWB010001838">
    <property type="protein sequence ID" value="CAL4065623.1"/>
    <property type="molecule type" value="Genomic_DNA"/>
</dbReference>
<name>A0AAV2PYS2_MEGNR</name>
<feature type="region of interest" description="Disordered" evidence="3">
    <location>
        <begin position="1161"/>
        <end position="1192"/>
    </location>
</feature>
<dbReference type="InterPro" id="IPR005112">
    <property type="entry name" value="dDENN_dom"/>
</dbReference>
<dbReference type="Pfam" id="PF03456">
    <property type="entry name" value="uDENN"/>
    <property type="match status" value="1"/>
</dbReference>
<feature type="compositionally biased region" description="Basic and acidic residues" evidence="3">
    <location>
        <begin position="440"/>
        <end position="461"/>
    </location>
</feature>
<dbReference type="GO" id="GO:0005085">
    <property type="term" value="F:guanyl-nucleotide exchange factor activity"/>
    <property type="evidence" value="ECO:0007669"/>
    <property type="project" value="InterPro"/>
</dbReference>
<feature type="compositionally biased region" description="Low complexity" evidence="3">
    <location>
        <begin position="1105"/>
        <end position="1119"/>
    </location>
</feature>
<dbReference type="GO" id="GO:0030136">
    <property type="term" value="C:clathrin-coated vesicle"/>
    <property type="evidence" value="ECO:0007669"/>
    <property type="project" value="UniProtKB-SubCell"/>
</dbReference>
<feature type="compositionally biased region" description="Low complexity" evidence="3">
    <location>
        <begin position="806"/>
        <end position="817"/>
    </location>
</feature>
<feature type="compositionally biased region" description="Pro residues" evidence="3">
    <location>
        <begin position="1090"/>
        <end position="1104"/>
    </location>
</feature>
<feature type="compositionally biased region" description="Polar residues" evidence="3">
    <location>
        <begin position="784"/>
        <end position="796"/>
    </location>
</feature>
<dbReference type="GO" id="GO:0006897">
    <property type="term" value="P:endocytosis"/>
    <property type="evidence" value="ECO:0007669"/>
    <property type="project" value="TreeGrafter"/>
</dbReference>
<dbReference type="PANTHER" id="PTHR13196">
    <property type="entry name" value="DENN DOMAIN-CONTAINING"/>
    <property type="match status" value="1"/>
</dbReference>
<feature type="compositionally biased region" description="Low complexity" evidence="3">
    <location>
        <begin position="1161"/>
        <end position="1181"/>
    </location>
</feature>
<dbReference type="InterPro" id="IPR001194">
    <property type="entry name" value="cDENN_dom"/>
</dbReference>
<evidence type="ECO:0000256" key="3">
    <source>
        <dbReference type="SAM" id="MobiDB-lite"/>
    </source>
</evidence>
<feature type="non-terminal residue" evidence="5">
    <location>
        <position position="1360"/>
    </location>
</feature>
<sequence length="1360" mass="147604">MGSRLRDNPSQLFVCWCEVVGPQGDQPPWIIQKFPSNYKNEEILKSVPQFTFPCNFDNSTVQHFSFVLTSLDSKWTYGFCRHAPGNHTALVLLSYLPWHETFYRLLNHLSELMTTNRTGDLWACLQSLYQAAVPKPGSEVTIPYADNKFFVARCTNHLKLPTIPDNRNLSEYYNAVDSNNMMIIFASMLFERRIIVTSKRLSRLSACVQAANSVIYPMQWQHIFIPVLPEHLVDYLLAPMPFLIGVSSNLITKVNSEDIGDAVVLDADNNQVRTPFDDLDALPEDVVHSLKRNLKNPNTMLGDSVARAFLRALVQLIGNYREALQFREEDRLITFNRDKFISSRPSDFQPFVEKMLDLQIFQQFIEDRLDQLNRGRQTSDEFELEVSVHCEKSSSKVKTHFKNVVTNVRKESGAIMKTVKTKTNMAGKSAAKSVSRGSKQVKERGRQTYKDFRGKLKENNSPHDNATWINAGSPPKPRSAPSSPTLPVKMRPKTMVDNAGYSAKVSYKRASQSHLREEANHGPRKYELIEQGTGLGSPPTSDTFSTPSPQSLDLLEDMQEVLSRLSGPTSESTKSRTSTGSSSSSNSSSNSACSSGANSPNSTATQIKLHNKPDSLSTASDMSSNKIKKLNVVHPFLTAHAKNAIWRYRGKIKDLQLSASLTSLPLIDFSLDIQLPPPITNTLCHFPNNSDVDGSGGCGDGGGDIETASPPSIYRSPKLIHYDISKTSSSTTPTNKSVDTSIISSASTTTTSATSSSPTTTRPTWSSGAAAAAAAADSPRCSDTWLNSSQPSSDTAVCTGRKHRSANTTTRSNTTGTVDLNTSFKPSKSYKSTYKILKPGSSLPSSASSSPYSYTTLPRYGASRAFSASLSKYSKPGPRGGYFYSALSSKSIDDDDHSPSKHFEAIESSMESVCSFVHLPSSSASSRVTSPVNIVEYAPLPRSYSPYSPPHHRLTHSYDTANLTSTLGSSSNPRYAGNLLFYDSSDMDDIMSTSLPADITMFAPDHSVHVSPSQTPPQPPPRTTSVLPPPPPSLGRRTRSPSPSHRASVEGLTGPEDGSEADLIYLQSPSDEIFDPLIAKSIPRGVGGGPPVPTRPSQPPPPIPTSGSAASQKKSTSTSFLHHGGGIRSWHSYLHHHRSVNTTGLPTTPAAPPILLAHTNAQSRPTSTPSPNSRASTSPSPGELRPFSTLQSSMGTPIGCQNPMYTQHILPSVANQLSSGTRGGSAAAAFASSLITQNSEDKSSTSHASTGGSVLRPGQYVQFEPPLLAKKESLVNQSLSPSVSQPMPPLRSHKDLLGDYSSEFQKLSVNSGSGAGNQSVKSSTLPSNNNTSSFNNNVHALTKNTDSKANLNHKNWATFN</sequence>
<dbReference type="Pfam" id="PF03455">
    <property type="entry name" value="dDENN"/>
    <property type="match status" value="1"/>
</dbReference>
<dbReference type="Gene3D" id="6.10.140.1000">
    <property type="match status" value="1"/>
</dbReference>
<dbReference type="FunFam" id="3.40.50.11500:FF:000018">
    <property type="entry name" value="DENN domain-containing protein 1A"/>
    <property type="match status" value="1"/>
</dbReference>
<feature type="region of interest" description="Disordered" evidence="3">
    <location>
        <begin position="1236"/>
        <end position="1257"/>
    </location>
</feature>
<feature type="region of interest" description="Disordered" evidence="3">
    <location>
        <begin position="1080"/>
        <end position="1123"/>
    </location>
</feature>
<dbReference type="FunFam" id="3.30.450.200:FF:000003">
    <property type="entry name" value="DENN domain containing 1A"/>
    <property type="match status" value="1"/>
</dbReference>
<evidence type="ECO:0000313" key="6">
    <source>
        <dbReference type="Proteomes" id="UP001497623"/>
    </source>
</evidence>
<dbReference type="PANTHER" id="PTHR13196:SF14">
    <property type="entry name" value="UDENN DOMAIN-CONTAINING PROTEIN"/>
    <property type="match status" value="1"/>
</dbReference>
<keyword evidence="2" id="KW-0968">Cytoplasmic vesicle</keyword>
<feature type="region of interest" description="Disordered" evidence="3">
    <location>
        <begin position="744"/>
        <end position="818"/>
    </location>
</feature>
<dbReference type="SMART" id="SM00801">
    <property type="entry name" value="dDENN"/>
    <property type="match status" value="1"/>
</dbReference>
<feature type="compositionally biased region" description="Pro residues" evidence="3">
    <location>
        <begin position="1014"/>
        <end position="1033"/>
    </location>
</feature>
<accession>A0AAV2PYS2</accession>
<dbReference type="GO" id="GO:0005829">
    <property type="term" value="C:cytosol"/>
    <property type="evidence" value="ECO:0007669"/>
    <property type="project" value="TreeGrafter"/>
</dbReference>
<protein>
    <recommendedName>
        <fullName evidence="4">UDENN domain-containing protein</fullName>
    </recommendedName>
</protein>
<dbReference type="InterPro" id="IPR037516">
    <property type="entry name" value="Tripartite_DENN"/>
</dbReference>
<dbReference type="Gene3D" id="3.40.50.11500">
    <property type="match status" value="1"/>
</dbReference>
<dbReference type="SMART" id="SM00799">
    <property type="entry name" value="DENN"/>
    <property type="match status" value="1"/>
</dbReference>
<feature type="region of interest" description="Disordered" evidence="3">
    <location>
        <begin position="423"/>
        <end position="494"/>
    </location>
</feature>
<dbReference type="Proteomes" id="UP001497623">
    <property type="component" value="Unassembled WGS sequence"/>
</dbReference>
<comment type="caution">
    <text evidence="5">The sequence shown here is derived from an EMBL/GenBank/DDBJ whole genome shotgun (WGS) entry which is preliminary data.</text>
</comment>
<keyword evidence="6" id="KW-1185">Reference proteome</keyword>
<feature type="domain" description="UDENN" evidence="4">
    <location>
        <begin position="12"/>
        <end position="375"/>
    </location>
</feature>
<feature type="compositionally biased region" description="Low complexity" evidence="3">
    <location>
        <begin position="537"/>
        <end position="549"/>
    </location>
</feature>
<organism evidence="5 6">
    <name type="scientific">Meganyctiphanes norvegica</name>
    <name type="common">Northern krill</name>
    <name type="synonym">Thysanopoda norvegica</name>
    <dbReference type="NCBI Taxonomy" id="48144"/>
    <lineage>
        <taxon>Eukaryota</taxon>
        <taxon>Metazoa</taxon>
        <taxon>Ecdysozoa</taxon>
        <taxon>Arthropoda</taxon>
        <taxon>Crustacea</taxon>
        <taxon>Multicrustacea</taxon>
        <taxon>Malacostraca</taxon>
        <taxon>Eumalacostraca</taxon>
        <taxon>Eucarida</taxon>
        <taxon>Euphausiacea</taxon>
        <taxon>Euphausiidae</taxon>
        <taxon>Meganyctiphanes</taxon>
    </lineage>
</organism>
<evidence type="ECO:0000259" key="4">
    <source>
        <dbReference type="PROSITE" id="PS50211"/>
    </source>
</evidence>
<feature type="compositionally biased region" description="Polar residues" evidence="3">
    <location>
        <begin position="603"/>
        <end position="621"/>
    </location>
</feature>
<gene>
    <name evidence="5" type="ORF">MNOR_LOCUS4918</name>
</gene>
<comment type="subcellular location">
    <subcellularLocation>
        <location evidence="1">Cytoplasmic vesicle</location>
        <location evidence="1">Clathrin-coated vesicle</location>
    </subcellularLocation>
</comment>
<feature type="region of interest" description="Disordered" evidence="3">
    <location>
        <begin position="1308"/>
        <end position="1338"/>
    </location>
</feature>
<evidence type="ECO:0000256" key="2">
    <source>
        <dbReference type="ARBA" id="ARBA00023329"/>
    </source>
</evidence>
<feature type="region of interest" description="Disordered" evidence="3">
    <location>
        <begin position="564"/>
        <end position="621"/>
    </location>
</feature>
<evidence type="ECO:0000313" key="5">
    <source>
        <dbReference type="EMBL" id="CAL4065623.1"/>
    </source>
</evidence>
<dbReference type="Gene3D" id="3.30.450.200">
    <property type="match status" value="1"/>
</dbReference>
<feature type="region of interest" description="Disordered" evidence="3">
    <location>
        <begin position="529"/>
        <end position="550"/>
    </location>
</feature>
<dbReference type="SMART" id="SM00800">
    <property type="entry name" value="uDENN"/>
    <property type="match status" value="1"/>
</dbReference>
<dbReference type="InterPro" id="IPR040032">
    <property type="entry name" value="DENND1A/B/C"/>
</dbReference>
<feature type="compositionally biased region" description="Low complexity" evidence="3">
    <location>
        <begin position="569"/>
        <end position="602"/>
    </location>
</feature>
<feature type="compositionally biased region" description="Low complexity" evidence="3">
    <location>
        <begin position="744"/>
        <end position="776"/>
    </location>
</feature>